<sequence length="163" mass="17058">MANFARVVGGVAVDVSTDPAAQFHPDLAAQFAPVPNAVRPGWRLVDGTWEAPPAPEGAGAPPAPAYRTLMTPIRFKAQFSVAEQVAIKRARTYVDGADPTPEGNAQKAFTRDALDVLFGSLDDPHLAEVDVADPSVIGRISFCASVGILTAERAAAIKLGVPE</sequence>
<comment type="caution">
    <text evidence="1">The sequence shown here is derived from an EMBL/GenBank/DDBJ whole genome shotgun (WGS) entry which is preliminary data.</text>
</comment>
<evidence type="ECO:0000313" key="2">
    <source>
        <dbReference type="Proteomes" id="UP000474159"/>
    </source>
</evidence>
<evidence type="ECO:0000313" key="1">
    <source>
        <dbReference type="EMBL" id="KAB1072374.1"/>
    </source>
</evidence>
<dbReference type="RefSeq" id="WP_151004653.1">
    <property type="nucleotide sequence ID" value="NZ_BPQY01000713.1"/>
</dbReference>
<protein>
    <submittedName>
        <fullName evidence="1">Uncharacterized protein</fullName>
    </submittedName>
</protein>
<keyword evidence="2" id="KW-1185">Reference proteome</keyword>
<proteinExistence type="predicted"/>
<accession>A0A6L3STI2</accession>
<dbReference type="AlphaFoldDB" id="A0A6L3STI2"/>
<name>A0A6L3STI2_9HYPH</name>
<gene>
    <name evidence="1" type="ORF">F6X53_28215</name>
</gene>
<organism evidence="1 2">
    <name type="scientific">Methylobacterium soli</name>
    <dbReference type="NCBI Taxonomy" id="553447"/>
    <lineage>
        <taxon>Bacteria</taxon>
        <taxon>Pseudomonadati</taxon>
        <taxon>Pseudomonadota</taxon>
        <taxon>Alphaproteobacteria</taxon>
        <taxon>Hyphomicrobiales</taxon>
        <taxon>Methylobacteriaceae</taxon>
        <taxon>Methylobacterium</taxon>
    </lineage>
</organism>
<reference evidence="1 2" key="1">
    <citation type="submission" date="2019-09" db="EMBL/GenBank/DDBJ databases">
        <title>YIM 48816 draft genome.</title>
        <authorList>
            <person name="Jiang L."/>
        </authorList>
    </citation>
    <scope>NUCLEOTIDE SEQUENCE [LARGE SCALE GENOMIC DNA]</scope>
    <source>
        <strain evidence="1 2">YIM 48816</strain>
    </source>
</reference>
<dbReference type="OrthoDB" id="7681168at2"/>
<dbReference type="Proteomes" id="UP000474159">
    <property type="component" value="Unassembled WGS sequence"/>
</dbReference>
<dbReference type="EMBL" id="VZZK01000049">
    <property type="protein sequence ID" value="KAB1072374.1"/>
    <property type="molecule type" value="Genomic_DNA"/>
</dbReference>